<feature type="signal peptide" evidence="8">
    <location>
        <begin position="1"/>
        <end position="27"/>
    </location>
</feature>
<dbReference type="GO" id="GO:0008240">
    <property type="term" value="F:tripeptidyl-peptidase activity"/>
    <property type="evidence" value="ECO:0007669"/>
    <property type="project" value="TreeGrafter"/>
</dbReference>
<name>A0A0R1SDX3_9LACO</name>
<dbReference type="GO" id="GO:0046872">
    <property type="term" value="F:metal ion binding"/>
    <property type="evidence" value="ECO:0007669"/>
    <property type="project" value="UniProtKB-KW"/>
</dbReference>
<feature type="chain" id="PRO_5038806854" evidence="8">
    <location>
        <begin position="28"/>
        <end position="643"/>
    </location>
</feature>
<dbReference type="InterPro" id="IPR050819">
    <property type="entry name" value="Tripeptidyl-peptidase_I"/>
</dbReference>
<comment type="caution">
    <text evidence="10">The sequence shown here is derived from an EMBL/GenBank/DDBJ whole genome shotgun (WGS) entry which is preliminary data.</text>
</comment>
<dbReference type="PATRIC" id="fig|1423739.3.peg.2766"/>
<sequence length="643" mass="70919">MLRKVNQLKRKQLVVTLLSGLSFLVLGCHVTASADAHQDPTIANVVFKPTSELNLTNYVYDTVDPKSTRFHQYLTPNEFAEKFGQSDNYITGFQKYLAKHHVKSFAYRGNLSLKVYGTRQNVNRAFNAKYVKEKGQECKTTYRLPGYLSKQVVAVMGLDQAKPNHKKPAKLKSHQKAAVDQFQAAATEGSIATNSNKPDITSFGNRFSKKYGVLKFANQYQLNQLYDKGLAGQGQRIGIISSSDFYNRDLKVYWHQAGVDNNLGRIHRIYTADNRKNIQRRLNLAMTSPQIEATLDVQMASSVAPKADVDCYIGDNGDDITTSATAHYMSFMQAISDNIDKQLSTSFAPTIELKSQWHDHSLTMAQYNHAFNLMLEQAAAQGITVFRASGDSGVSERASSKENHAFSTSPYQVIVGGTTLPYTKIVNGKVITVSKERAWGNTDGASSAEIKSGHFSGSGGGFSALNETPRYQQGVSGINTFRAITLLNYHPTTSKYTINKDPNIITGTGTGRNLPDVAGNADIQTGYATYFSGNEASFETGKIHSVFKKYWIMSGGTSYTSPQMAAANAVMNSGRRTPIGFWNPQIYQFAQQSDSPFNVLDSPDSNNLYFTGQPGKLYNQAAGLGTINFGKLYNKFNDQSRSN</sequence>
<dbReference type="RefSeq" id="WP_083484940.1">
    <property type="nucleotide sequence ID" value="NZ_AZEY01000032.1"/>
</dbReference>
<keyword evidence="2" id="KW-0645">Protease</keyword>
<dbReference type="PANTHER" id="PTHR14218:SF15">
    <property type="entry name" value="TRIPEPTIDYL-PEPTIDASE 1"/>
    <property type="match status" value="1"/>
</dbReference>
<dbReference type="EMBL" id="AZEY01000032">
    <property type="protein sequence ID" value="KRL67423.1"/>
    <property type="molecule type" value="Genomic_DNA"/>
</dbReference>
<evidence type="ECO:0000256" key="5">
    <source>
        <dbReference type="ARBA" id="ARBA00022825"/>
    </source>
</evidence>
<dbReference type="CDD" id="cd11377">
    <property type="entry name" value="Pro-peptidase_S53"/>
    <property type="match status" value="1"/>
</dbReference>
<dbReference type="STRING" id="1423739.FC85_GL002667"/>
<evidence type="ECO:0000313" key="11">
    <source>
        <dbReference type="Proteomes" id="UP000052013"/>
    </source>
</evidence>
<evidence type="ECO:0000256" key="4">
    <source>
        <dbReference type="ARBA" id="ARBA00022801"/>
    </source>
</evidence>
<gene>
    <name evidence="10" type="ORF">FC85_GL002667</name>
</gene>
<organism evidence="10 11">
    <name type="scientific">Lentilactobacillus diolivorans DSM 14421</name>
    <dbReference type="NCBI Taxonomy" id="1423739"/>
    <lineage>
        <taxon>Bacteria</taxon>
        <taxon>Bacillati</taxon>
        <taxon>Bacillota</taxon>
        <taxon>Bacilli</taxon>
        <taxon>Lactobacillales</taxon>
        <taxon>Lactobacillaceae</taxon>
        <taxon>Lentilactobacillus</taxon>
    </lineage>
</organism>
<dbReference type="GO" id="GO:0006508">
    <property type="term" value="P:proteolysis"/>
    <property type="evidence" value="ECO:0007669"/>
    <property type="project" value="UniProtKB-KW"/>
</dbReference>
<evidence type="ECO:0000313" key="10">
    <source>
        <dbReference type="EMBL" id="KRL67423.1"/>
    </source>
</evidence>
<protein>
    <submittedName>
        <fullName evidence="10">Sedolisin</fullName>
    </submittedName>
</protein>
<dbReference type="SUPFAM" id="SSF52743">
    <property type="entry name" value="Subtilisin-like"/>
    <property type="match status" value="1"/>
</dbReference>
<keyword evidence="3" id="KW-0479">Metal-binding</keyword>
<dbReference type="InterPro" id="IPR015366">
    <property type="entry name" value="S53_propep"/>
</dbReference>
<keyword evidence="7" id="KW-0865">Zymogen</keyword>
<evidence type="ECO:0000256" key="2">
    <source>
        <dbReference type="ARBA" id="ARBA00022670"/>
    </source>
</evidence>
<keyword evidence="8" id="KW-0732">Signal</keyword>
<evidence type="ECO:0000256" key="8">
    <source>
        <dbReference type="SAM" id="SignalP"/>
    </source>
</evidence>
<dbReference type="PROSITE" id="PS51257">
    <property type="entry name" value="PROKAR_LIPOPROTEIN"/>
    <property type="match status" value="1"/>
</dbReference>
<evidence type="ECO:0000256" key="7">
    <source>
        <dbReference type="ARBA" id="ARBA00023145"/>
    </source>
</evidence>
<dbReference type="GO" id="GO:0004252">
    <property type="term" value="F:serine-type endopeptidase activity"/>
    <property type="evidence" value="ECO:0007669"/>
    <property type="project" value="InterPro"/>
</dbReference>
<dbReference type="PANTHER" id="PTHR14218">
    <property type="entry name" value="PROTEASE S8 TRIPEPTIDYL PEPTIDASE I CLN2"/>
    <property type="match status" value="1"/>
</dbReference>
<keyword evidence="6" id="KW-0106">Calcium</keyword>
<dbReference type="SUPFAM" id="SSF54897">
    <property type="entry name" value="Protease propeptides/inhibitors"/>
    <property type="match status" value="1"/>
</dbReference>
<evidence type="ECO:0000259" key="9">
    <source>
        <dbReference type="PROSITE" id="PS51695"/>
    </source>
</evidence>
<dbReference type="Proteomes" id="UP000052013">
    <property type="component" value="Unassembled WGS sequence"/>
</dbReference>
<evidence type="ECO:0000256" key="1">
    <source>
        <dbReference type="ARBA" id="ARBA00001913"/>
    </source>
</evidence>
<dbReference type="Pfam" id="PF09286">
    <property type="entry name" value="Pro-kuma_activ"/>
    <property type="match status" value="1"/>
</dbReference>
<keyword evidence="4" id="KW-0378">Hydrolase</keyword>
<proteinExistence type="predicted"/>
<feature type="domain" description="Peptidase S53" evidence="9">
    <location>
        <begin position="216"/>
        <end position="639"/>
    </location>
</feature>
<dbReference type="CDD" id="cd04056">
    <property type="entry name" value="Peptidases_S53"/>
    <property type="match status" value="1"/>
</dbReference>
<dbReference type="SMART" id="SM00944">
    <property type="entry name" value="Pro-kuma_activ"/>
    <property type="match status" value="1"/>
</dbReference>
<comment type="cofactor">
    <cofactor evidence="1">
        <name>Ca(2+)</name>
        <dbReference type="ChEBI" id="CHEBI:29108"/>
    </cofactor>
</comment>
<reference evidence="10 11" key="1">
    <citation type="journal article" date="2015" name="Genome Announc.">
        <title>Expanding the biotechnology potential of lactobacilli through comparative genomics of 213 strains and associated genera.</title>
        <authorList>
            <person name="Sun Z."/>
            <person name="Harris H.M."/>
            <person name="McCann A."/>
            <person name="Guo C."/>
            <person name="Argimon S."/>
            <person name="Zhang W."/>
            <person name="Yang X."/>
            <person name="Jeffery I.B."/>
            <person name="Cooney J.C."/>
            <person name="Kagawa T.F."/>
            <person name="Liu W."/>
            <person name="Song Y."/>
            <person name="Salvetti E."/>
            <person name="Wrobel A."/>
            <person name="Rasinkangas P."/>
            <person name="Parkhill J."/>
            <person name="Rea M.C."/>
            <person name="O'Sullivan O."/>
            <person name="Ritari J."/>
            <person name="Douillard F.P."/>
            <person name="Paul Ross R."/>
            <person name="Yang R."/>
            <person name="Briner A.E."/>
            <person name="Felis G.E."/>
            <person name="de Vos W.M."/>
            <person name="Barrangou R."/>
            <person name="Klaenhammer T.R."/>
            <person name="Caufield P.W."/>
            <person name="Cui Y."/>
            <person name="Zhang H."/>
            <person name="O'Toole P.W."/>
        </authorList>
    </citation>
    <scope>NUCLEOTIDE SEQUENCE [LARGE SCALE GENOMIC DNA]</scope>
    <source>
        <strain evidence="10 11">DSM 14421</strain>
    </source>
</reference>
<dbReference type="InterPro" id="IPR030400">
    <property type="entry name" value="Sedolisin_dom"/>
</dbReference>
<evidence type="ECO:0000256" key="6">
    <source>
        <dbReference type="ARBA" id="ARBA00022837"/>
    </source>
</evidence>
<evidence type="ECO:0000256" key="3">
    <source>
        <dbReference type="ARBA" id="ARBA00022723"/>
    </source>
</evidence>
<dbReference type="InterPro" id="IPR036852">
    <property type="entry name" value="Peptidase_S8/S53_dom_sf"/>
</dbReference>
<accession>A0A0R1SDX3</accession>
<dbReference type="AlphaFoldDB" id="A0A0R1SDX3"/>
<keyword evidence="5" id="KW-0720">Serine protease</keyword>
<dbReference type="PROSITE" id="PS51695">
    <property type="entry name" value="SEDOLISIN"/>
    <property type="match status" value="1"/>
</dbReference>
<dbReference type="Gene3D" id="3.40.50.200">
    <property type="entry name" value="Peptidase S8/S53 domain"/>
    <property type="match status" value="1"/>
</dbReference>